<sequence length="575" mass="63927">AVHWHRIVLDEAHSIKERRTKSSMAAFSLTADRRWCLTGTPIQNRLDDLFSLLRFLHAVPISNWRVWLTYFGAPFHENIRRRADTESEFEEHNIGANRVQRLMQSICLRRMKQQIDKKTNRTMIELPPKFEVVRWLELAEGERRLYQMAEDIARNKYQNMSRSGTLLKNYMSILQIILRLRQLCTHPRLWSEDKWKEAHALGVDAAIADAHASQLPVANGTISNSNGKEPEPVPESKPAAESKPKVESKPVLEVKAKFETKVVTKVETKVTAKLETKPETKSVRTNIAVDLCAAAMAAPSMFDDSEVTDKWSHEASVHGVHVKCDYCGENAIPPAALAGLHGLSANSFAGPGVTRCMHIACRKCQIILFGVAPASSREKAALLAGAAASTLTECVLCGEMLGMGDVNHLTAQEVMHSLAAARGGAMATSSSDFPADPLSPGAAEGTDINEDYNELNRMCKTFDSSTKATALINDIDKIRARQWITDADFKVDQSHPSVAARQAELQACPGLREKCVVFSQWTSMLDLIEPLLRQRNIRFTRLDGKMARPQRDKNLVLFKSDPDVEVILLSLRAGG</sequence>
<dbReference type="Proteomes" id="UP001139981">
    <property type="component" value="Unassembled WGS sequence"/>
</dbReference>
<dbReference type="EMBL" id="JANBVB010001948">
    <property type="protein sequence ID" value="KAJ2889029.1"/>
    <property type="molecule type" value="Genomic_DNA"/>
</dbReference>
<comment type="caution">
    <text evidence="1">The sequence shown here is derived from an EMBL/GenBank/DDBJ whole genome shotgun (WGS) entry which is preliminary data.</text>
</comment>
<reference evidence="1" key="1">
    <citation type="submission" date="2022-07" db="EMBL/GenBank/DDBJ databases">
        <title>Phylogenomic reconstructions and comparative analyses of Kickxellomycotina fungi.</title>
        <authorList>
            <person name="Reynolds N.K."/>
            <person name="Stajich J.E."/>
            <person name="Barry K."/>
            <person name="Grigoriev I.V."/>
            <person name="Crous P."/>
            <person name="Smith M.E."/>
        </authorList>
    </citation>
    <scope>NUCLEOTIDE SEQUENCE</scope>
    <source>
        <strain evidence="1">CBS 190363</strain>
    </source>
</reference>
<proteinExistence type="predicted"/>
<accession>A0ACC1LY90</accession>
<feature type="non-terminal residue" evidence="1">
    <location>
        <position position="575"/>
    </location>
</feature>
<keyword evidence="2" id="KW-1185">Reference proteome</keyword>
<evidence type="ECO:0000313" key="1">
    <source>
        <dbReference type="EMBL" id="KAJ2889029.1"/>
    </source>
</evidence>
<organism evidence="1 2">
    <name type="scientific">Coemansia aciculifera</name>
    <dbReference type="NCBI Taxonomy" id="417176"/>
    <lineage>
        <taxon>Eukaryota</taxon>
        <taxon>Fungi</taxon>
        <taxon>Fungi incertae sedis</taxon>
        <taxon>Zoopagomycota</taxon>
        <taxon>Kickxellomycotina</taxon>
        <taxon>Kickxellomycetes</taxon>
        <taxon>Kickxellales</taxon>
        <taxon>Kickxellaceae</taxon>
        <taxon>Coemansia</taxon>
    </lineage>
</organism>
<feature type="non-terminal residue" evidence="1">
    <location>
        <position position="1"/>
    </location>
</feature>
<name>A0ACC1LY90_9FUNG</name>
<evidence type="ECO:0000313" key="2">
    <source>
        <dbReference type="Proteomes" id="UP001139981"/>
    </source>
</evidence>
<protein>
    <submittedName>
        <fullName evidence="1">Uncharacterized protein</fullName>
    </submittedName>
</protein>
<gene>
    <name evidence="1" type="ORF">IWW38_004842</name>
</gene>